<sequence length="128" mass="14064">MRQLLCLLAIAMVPSVMLAQPVRPNWNETFPAHQVIDNVYFVGTVLLGSFLITTPAGHVLINSDFESTVPVIRESVESLGFKFEDIAIILGSHAHGDHMQADALVKELTGARVMAMAEDVPALRRMRP</sequence>
<evidence type="ECO:0000313" key="1">
    <source>
        <dbReference type="EMBL" id="SVE53158.1"/>
    </source>
</evidence>
<evidence type="ECO:0008006" key="2">
    <source>
        <dbReference type="Google" id="ProtNLM"/>
    </source>
</evidence>
<dbReference type="Gene3D" id="3.60.15.10">
    <property type="entry name" value="Ribonuclease Z/Hydroxyacylglutathione hydrolase-like"/>
    <property type="match status" value="1"/>
</dbReference>
<dbReference type="EMBL" id="UINC01223811">
    <property type="protein sequence ID" value="SVE53158.1"/>
    <property type="molecule type" value="Genomic_DNA"/>
</dbReference>
<gene>
    <name evidence="1" type="ORF">METZ01_LOCUS506012</name>
</gene>
<reference evidence="1" key="1">
    <citation type="submission" date="2018-05" db="EMBL/GenBank/DDBJ databases">
        <authorList>
            <person name="Lanie J.A."/>
            <person name="Ng W.-L."/>
            <person name="Kazmierczak K.M."/>
            <person name="Andrzejewski T.M."/>
            <person name="Davidsen T.M."/>
            <person name="Wayne K.J."/>
            <person name="Tettelin H."/>
            <person name="Glass J.I."/>
            <person name="Rusch D."/>
            <person name="Podicherti R."/>
            <person name="Tsui H.-C.T."/>
            <person name="Winkler M.E."/>
        </authorList>
    </citation>
    <scope>NUCLEOTIDE SEQUENCE</scope>
</reference>
<protein>
    <recommendedName>
        <fullName evidence="2">Metallo-beta-lactamase domain-containing protein</fullName>
    </recommendedName>
</protein>
<dbReference type="SUPFAM" id="SSF56281">
    <property type="entry name" value="Metallo-hydrolase/oxidoreductase"/>
    <property type="match status" value="1"/>
</dbReference>
<organism evidence="1">
    <name type="scientific">marine metagenome</name>
    <dbReference type="NCBI Taxonomy" id="408172"/>
    <lineage>
        <taxon>unclassified sequences</taxon>
        <taxon>metagenomes</taxon>
        <taxon>ecological metagenomes</taxon>
    </lineage>
</organism>
<dbReference type="AlphaFoldDB" id="A0A383EAM7"/>
<dbReference type="InterPro" id="IPR036866">
    <property type="entry name" value="RibonucZ/Hydroxyglut_hydro"/>
</dbReference>
<name>A0A383EAM7_9ZZZZ</name>
<accession>A0A383EAM7</accession>
<proteinExistence type="predicted"/>
<feature type="non-terminal residue" evidence="1">
    <location>
        <position position="128"/>
    </location>
</feature>